<protein>
    <submittedName>
        <fullName evidence="9">Rlm1p</fullName>
    </submittedName>
</protein>
<organism evidence="9 10">
    <name type="scientific">Saccharomyces arboricola (strain H-6 / AS 2.3317 / CBS 10644)</name>
    <name type="common">Yeast</name>
    <dbReference type="NCBI Taxonomy" id="1160507"/>
    <lineage>
        <taxon>Eukaryota</taxon>
        <taxon>Fungi</taxon>
        <taxon>Dikarya</taxon>
        <taxon>Ascomycota</taxon>
        <taxon>Saccharomycotina</taxon>
        <taxon>Saccharomycetes</taxon>
        <taxon>Saccharomycetales</taxon>
        <taxon>Saccharomycetaceae</taxon>
        <taxon>Saccharomyces</taxon>
    </lineage>
</organism>
<dbReference type="PANTHER" id="PTHR11945:SF534">
    <property type="entry name" value="MYOCYTE-SPECIFIC ENHANCER FACTOR 2"/>
    <property type="match status" value="1"/>
</dbReference>
<evidence type="ECO:0000256" key="7">
    <source>
        <dbReference type="SAM" id="MobiDB-lite"/>
    </source>
</evidence>
<evidence type="ECO:0000259" key="8">
    <source>
        <dbReference type="PROSITE" id="PS50066"/>
    </source>
</evidence>
<keyword evidence="3" id="KW-0238">DNA-binding</keyword>
<evidence type="ECO:0000313" key="10">
    <source>
        <dbReference type="Proteomes" id="UP000006968"/>
    </source>
</evidence>
<evidence type="ECO:0000256" key="6">
    <source>
        <dbReference type="ARBA" id="ARBA00025805"/>
    </source>
</evidence>
<feature type="domain" description="MADS-box" evidence="8">
    <location>
        <begin position="1"/>
        <end position="61"/>
    </location>
</feature>
<dbReference type="EMBL" id="ALIE01000194">
    <property type="protein sequence ID" value="EJS41356.1"/>
    <property type="molecule type" value="Genomic_DNA"/>
</dbReference>
<dbReference type="OrthoDB" id="1898716at2759"/>
<dbReference type="FunFam" id="3.40.1810.10:FF:000013">
    <property type="entry name" value="Transcription factor, MADS-box"/>
    <property type="match status" value="1"/>
</dbReference>
<feature type="region of interest" description="Disordered" evidence="7">
    <location>
        <begin position="172"/>
        <end position="194"/>
    </location>
</feature>
<dbReference type="GO" id="GO:0033554">
    <property type="term" value="P:cellular response to stress"/>
    <property type="evidence" value="ECO:0007669"/>
    <property type="project" value="UniProtKB-ARBA"/>
</dbReference>
<comment type="caution">
    <text evidence="9">The sequence shown here is derived from an EMBL/GenBank/DDBJ whole genome shotgun (WGS) entry which is preliminary data.</text>
</comment>
<feature type="compositionally biased region" description="Polar residues" evidence="7">
    <location>
        <begin position="295"/>
        <end position="320"/>
    </location>
</feature>
<dbReference type="Pfam" id="PF00319">
    <property type="entry name" value="SRF-TF"/>
    <property type="match status" value="1"/>
</dbReference>
<feature type="compositionally biased region" description="Low complexity" evidence="7">
    <location>
        <begin position="209"/>
        <end position="223"/>
    </location>
</feature>
<dbReference type="GO" id="GO:0000981">
    <property type="term" value="F:DNA-binding transcription factor activity, RNA polymerase II-specific"/>
    <property type="evidence" value="ECO:0007669"/>
    <property type="project" value="TreeGrafter"/>
</dbReference>
<evidence type="ECO:0000256" key="4">
    <source>
        <dbReference type="ARBA" id="ARBA00023163"/>
    </source>
</evidence>
<dbReference type="InterPro" id="IPR036879">
    <property type="entry name" value="TF_MADSbox_sf"/>
</dbReference>
<dbReference type="PRINTS" id="PR00404">
    <property type="entry name" value="MADSDOMAIN"/>
</dbReference>
<dbReference type="Gene3D" id="3.40.1810.10">
    <property type="entry name" value="Transcription factor, MADS-box"/>
    <property type="match status" value="1"/>
</dbReference>
<dbReference type="AlphaFoldDB" id="J8PY41"/>
<dbReference type="InterPro" id="IPR002100">
    <property type="entry name" value="TF_MADSbox"/>
</dbReference>
<evidence type="ECO:0000256" key="2">
    <source>
        <dbReference type="ARBA" id="ARBA00023015"/>
    </source>
</evidence>
<keyword evidence="4" id="KW-0804">Transcription</keyword>
<dbReference type="GO" id="GO:0045944">
    <property type="term" value="P:positive regulation of transcription by RNA polymerase II"/>
    <property type="evidence" value="ECO:0007669"/>
    <property type="project" value="InterPro"/>
</dbReference>
<evidence type="ECO:0000256" key="3">
    <source>
        <dbReference type="ARBA" id="ARBA00023125"/>
    </source>
</evidence>
<feature type="region of interest" description="Disordered" evidence="7">
    <location>
        <begin position="105"/>
        <end position="159"/>
    </location>
</feature>
<dbReference type="Proteomes" id="UP000006968">
    <property type="component" value="Chromosome XVI"/>
</dbReference>
<dbReference type="CDD" id="cd00265">
    <property type="entry name" value="MADS_MEF2_like"/>
    <property type="match status" value="1"/>
</dbReference>
<feature type="region of interest" description="Disordered" evidence="7">
    <location>
        <begin position="576"/>
        <end position="644"/>
    </location>
</feature>
<keyword evidence="2" id="KW-0805">Transcription regulation</keyword>
<feature type="compositionally biased region" description="Acidic residues" evidence="7">
    <location>
        <begin position="123"/>
        <end position="135"/>
    </location>
</feature>
<feature type="region of interest" description="Disordered" evidence="7">
    <location>
        <begin position="521"/>
        <end position="551"/>
    </location>
</feature>
<evidence type="ECO:0000313" key="9">
    <source>
        <dbReference type="EMBL" id="EJS41356.1"/>
    </source>
</evidence>
<dbReference type="InterPro" id="IPR033896">
    <property type="entry name" value="MEF2-like_N"/>
</dbReference>
<dbReference type="SMR" id="J8PY41"/>
<feature type="compositionally biased region" description="Low complexity" evidence="7">
    <location>
        <begin position="624"/>
        <end position="636"/>
    </location>
</feature>
<dbReference type="HOGENOM" id="CLU_022725_0_0_1"/>
<dbReference type="GO" id="GO:0000978">
    <property type="term" value="F:RNA polymerase II cis-regulatory region sequence-specific DNA binding"/>
    <property type="evidence" value="ECO:0007669"/>
    <property type="project" value="TreeGrafter"/>
</dbReference>
<sequence length="682" mass="74646">MGRRKIEIQRISDDRNRAVTFIKRKAGLFKKAHELSVLCQVDIAVIILGSNNTFYEFSSVDTNDLIEHYQNNKNLLHEVKDPSDYGDFHKSASVNINQGLLKSSVVTKSSESNATAIKRTENGDDDENDEGEEEDHVSLKKGPNINLNIRASDKDVPGTHLRLLSPTALISKMDSNDRNKRHHENALPPLQRIKRLKPDPLQIDNIPTQQQQQQQQQQHKSQQGIPRPYHNNMYNLNQPSSSSSSPSTMDFPKLPSFQNSSFNTRPPPLSISPDKFNKPYTSTTVRTPRHDHKLSNINTDNSTYTQSPPNSLEDSIQQTVKARRKLSARPVLRVRIPNNNFSSNSAIQSEPSSASSASTSANGSSMGSSQIMKENRTSRSSKASPLLGPAPGPLTLQKGINGRVVIKLPDANTPSNTNSNNNNGNNSTSNNDNKTNRNNNNNINSNTNTNNNHQNHHHPYSFGNGSSPLFSATQPYIATPLQPSNIPGGPFQQNTSSFLAQRQAQQYQQLSFKKQSQTVPLNTALTGRPPPNFSGSEHSNGPPTGSLPSKFVHDLMSNSPNVSSIPMFSDWAMGPNSAKPGNTHGAGTFSQVQTTTNSSGSSNNNYYNNAEEVPVSGADIPEQNNNGDANNHPNPNTYDAAASSYNGNTGLTPYINTAQTPLGTKFFNFSTDISGEKNSNKI</sequence>
<feature type="compositionally biased region" description="Low complexity" evidence="7">
    <location>
        <begin position="342"/>
        <end position="369"/>
    </location>
</feature>
<proteinExistence type="inferred from homology"/>
<dbReference type="SMART" id="SM00432">
    <property type="entry name" value="MADS"/>
    <property type="match status" value="1"/>
</dbReference>
<dbReference type="PROSITE" id="PS50066">
    <property type="entry name" value="MADS_BOX_2"/>
    <property type="match status" value="1"/>
</dbReference>
<dbReference type="GO" id="GO:0005634">
    <property type="term" value="C:nucleus"/>
    <property type="evidence" value="ECO:0007669"/>
    <property type="project" value="UniProtKB-SubCell"/>
</dbReference>
<dbReference type="GO" id="GO:0046983">
    <property type="term" value="F:protein dimerization activity"/>
    <property type="evidence" value="ECO:0007669"/>
    <property type="project" value="InterPro"/>
</dbReference>
<feature type="compositionally biased region" description="Polar residues" evidence="7">
    <location>
        <begin position="533"/>
        <end position="547"/>
    </location>
</feature>
<evidence type="ECO:0000256" key="5">
    <source>
        <dbReference type="ARBA" id="ARBA00023242"/>
    </source>
</evidence>
<keyword evidence="5" id="KW-0539">Nucleus</keyword>
<gene>
    <name evidence="9" type="ORF">SU7_3566</name>
</gene>
<feature type="region of interest" description="Disordered" evidence="7">
    <location>
        <begin position="207"/>
        <end position="326"/>
    </location>
</feature>
<comment type="subcellular location">
    <subcellularLocation>
        <location evidence="1">Nucleus</location>
    </subcellularLocation>
</comment>
<dbReference type="GO" id="GO:0008301">
    <property type="term" value="F:DNA binding, bending"/>
    <property type="evidence" value="ECO:0007669"/>
    <property type="project" value="UniProtKB-ARBA"/>
</dbReference>
<comment type="similarity">
    <text evidence="6">Belongs to the MEF2 family.</text>
</comment>
<feature type="compositionally biased region" description="Low complexity" evidence="7">
    <location>
        <begin position="385"/>
        <end position="396"/>
    </location>
</feature>
<evidence type="ECO:0000256" key="1">
    <source>
        <dbReference type="ARBA" id="ARBA00004123"/>
    </source>
</evidence>
<keyword evidence="10" id="KW-1185">Reference proteome</keyword>
<feature type="compositionally biased region" description="Polar residues" evidence="7">
    <location>
        <begin position="105"/>
        <end position="115"/>
    </location>
</feature>
<name>J8PY41_SACAR</name>
<feature type="compositionally biased region" description="Low complexity" evidence="7">
    <location>
        <begin position="597"/>
        <end position="609"/>
    </location>
</feature>
<dbReference type="PROSITE" id="PS00350">
    <property type="entry name" value="MADS_BOX_1"/>
    <property type="match status" value="1"/>
</dbReference>
<accession>J8PY41</accession>
<feature type="region of interest" description="Disordered" evidence="7">
    <location>
        <begin position="339"/>
        <end position="467"/>
    </location>
</feature>
<feature type="compositionally biased region" description="Low complexity" evidence="7">
    <location>
        <begin position="412"/>
        <end position="453"/>
    </location>
</feature>
<dbReference type="SUPFAM" id="SSF55455">
    <property type="entry name" value="SRF-like"/>
    <property type="match status" value="1"/>
</dbReference>
<reference evidence="9 10" key="1">
    <citation type="journal article" date="2013" name="BMC Genomics">
        <title>High quality de novo sequencing and assembly of the Saccharomyces arboricolus genome.</title>
        <authorList>
            <person name="Liti G."/>
            <person name="Nguyen Ba A.N."/>
            <person name="Blythe M."/>
            <person name="Mueller C.A."/>
            <person name="Bergstroem A."/>
            <person name="Cubillos F.A."/>
            <person name="Dafhnis-Calas F."/>
            <person name="Khoshraftar S."/>
            <person name="Malla S."/>
            <person name="Mehta N."/>
            <person name="Siow C.C."/>
            <person name="Warringer J."/>
            <person name="Moses A.M."/>
            <person name="Louis E.J."/>
            <person name="Nieduszynski C.A."/>
        </authorList>
    </citation>
    <scope>NUCLEOTIDE SEQUENCE [LARGE SCALE GENOMIC DNA]</scope>
    <source>
        <strain evidence="10">H-6 / AS 2.3317 / CBS 10644</strain>
    </source>
</reference>
<dbReference type="PANTHER" id="PTHR11945">
    <property type="entry name" value="MADS BOX PROTEIN"/>
    <property type="match status" value="1"/>
</dbReference>